<protein>
    <submittedName>
        <fullName evidence="2">Uncharacterized protein</fullName>
    </submittedName>
</protein>
<gene>
    <name evidence="2" type="ORF">Dac01nite_14490</name>
</gene>
<evidence type="ECO:0000256" key="1">
    <source>
        <dbReference type="SAM" id="Phobius"/>
    </source>
</evidence>
<name>A0A919Q1W8_9MICO</name>
<keyword evidence="1" id="KW-1133">Transmembrane helix</keyword>
<evidence type="ECO:0000313" key="2">
    <source>
        <dbReference type="EMBL" id="GIG54697.1"/>
    </source>
</evidence>
<keyword evidence="1" id="KW-0472">Membrane</keyword>
<dbReference type="EMBL" id="BONR01000002">
    <property type="protein sequence ID" value="GIG54697.1"/>
    <property type="molecule type" value="Genomic_DNA"/>
</dbReference>
<comment type="caution">
    <text evidence="2">The sequence shown here is derived from an EMBL/GenBank/DDBJ whole genome shotgun (WGS) entry which is preliminary data.</text>
</comment>
<sequence length="144" mass="15587">MSGAQENDAPTCPVHPYGYHARSHVVRGAAVLAEPSLVRLPARCVTLERELEDSGRVDDFVRQLWVIERAGRPGAGLVLAAILAVAGVSSMLLMTADALAAWHVGVAAAVAVLAGLVAERVAVRTHRTRLHRVYRWREYLGFQA</sequence>
<dbReference type="Proteomes" id="UP000652354">
    <property type="component" value="Unassembled WGS sequence"/>
</dbReference>
<feature type="transmembrane region" description="Helical" evidence="1">
    <location>
        <begin position="100"/>
        <end position="122"/>
    </location>
</feature>
<dbReference type="RefSeq" id="WP_203655101.1">
    <property type="nucleotide sequence ID" value="NZ_BONR01000002.1"/>
</dbReference>
<accession>A0A919Q1W8</accession>
<keyword evidence="1" id="KW-0812">Transmembrane</keyword>
<keyword evidence="3" id="KW-1185">Reference proteome</keyword>
<evidence type="ECO:0000313" key="3">
    <source>
        <dbReference type="Proteomes" id="UP000652354"/>
    </source>
</evidence>
<dbReference type="AlphaFoldDB" id="A0A919Q1W8"/>
<organism evidence="2 3">
    <name type="scientific">Demequina activiva</name>
    <dbReference type="NCBI Taxonomy" id="1582364"/>
    <lineage>
        <taxon>Bacteria</taxon>
        <taxon>Bacillati</taxon>
        <taxon>Actinomycetota</taxon>
        <taxon>Actinomycetes</taxon>
        <taxon>Micrococcales</taxon>
        <taxon>Demequinaceae</taxon>
        <taxon>Demequina</taxon>
    </lineage>
</organism>
<feature type="transmembrane region" description="Helical" evidence="1">
    <location>
        <begin position="74"/>
        <end position="94"/>
    </location>
</feature>
<reference evidence="2" key="1">
    <citation type="submission" date="2021-01" db="EMBL/GenBank/DDBJ databases">
        <title>Whole genome shotgun sequence of Demequina activiva NBRC 110675.</title>
        <authorList>
            <person name="Komaki H."/>
            <person name="Tamura T."/>
        </authorList>
    </citation>
    <scope>NUCLEOTIDE SEQUENCE</scope>
    <source>
        <strain evidence="2">NBRC 110675</strain>
    </source>
</reference>
<proteinExistence type="predicted"/>